<dbReference type="InterPro" id="IPR033719">
    <property type="entry name" value="NAGS_kin"/>
</dbReference>
<dbReference type="AlphaFoldDB" id="A0A3B1C2P7"/>
<dbReference type="PROSITE" id="PS51186">
    <property type="entry name" value="GNAT"/>
    <property type="match status" value="1"/>
</dbReference>
<dbReference type="PIRSF" id="PIRSF000423">
    <property type="entry name" value="ArgA"/>
    <property type="match status" value="1"/>
</dbReference>
<dbReference type="Gene3D" id="3.40.630.30">
    <property type="match status" value="1"/>
</dbReference>
<dbReference type="InterPro" id="IPR001048">
    <property type="entry name" value="Asp/Glu/Uridylate_kinase"/>
</dbReference>
<dbReference type="CDD" id="cd04237">
    <property type="entry name" value="AAK_NAGS-ABP"/>
    <property type="match status" value="1"/>
</dbReference>
<dbReference type="EMBL" id="UOFY01000066">
    <property type="protein sequence ID" value="VAX11177.1"/>
    <property type="molecule type" value="Genomic_DNA"/>
</dbReference>
<dbReference type="InterPro" id="IPR000182">
    <property type="entry name" value="GNAT_dom"/>
</dbReference>
<protein>
    <recommendedName>
        <fullName evidence="3">amino-acid N-acetyltransferase</fullName>
        <ecNumber evidence="3">2.3.1.1</ecNumber>
    </recommendedName>
</protein>
<evidence type="ECO:0000256" key="2">
    <source>
        <dbReference type="ARBA" id="ARBA00009145"/>
    </source>
</evidence>
<dbReference type="InterPro" id="IPR036393">
    <property type="entry name" value="AceGlu_kinase-like_sf"/>
</dbReference>
<keyword evidence="4" id="KW-0055">Arginine biosynthesis</keyword>
<evidence type="ECO:0000256" key="4">
    <source>
        <dbReference type="ARBA" id="ARBA00022571"/>
    </source>
</evidence>
<dbReference type="UniPathway" id="UPA00068">
    <property type="reaction ID" value="UER00106"/>
</dbReference>
<sequence>MCTPTLPDSKTFVRWFRDSAPYINAFRGRTFVIAFGGELLADAQFSTLVHDLALLNSLGVKLVLVHGCRPQIEVRLKKRKARLHYVNELRVTDDEALICVKEAAGCVRQEIEALLSMGLTNSPMAGACIRVVSGNFISAQPLGVRDGVDYLHTGEVRRVDTAALQGLLDSNAIALISPTGYSPSGEIFNLSAEDVATTVAAQLKANKLIYLIDGKGVTDNRNRLIRELTLGDAEQRLQAKNKFSLTLKRCIKAAISACDQGVTRAHLIDRNIDGALLLELFTRDGCGTLLMADPFEDTRQACLDDIGGILELIKPLEDDDILVRRSREKLEMEINHFTVVERDGAIIACAATYPYIKEKISELACLAVHPDYRAQGRGDSLLTYVEKQSQQLGITLLFVLSTRSSHWFREHGFKSASLDKLPVKRQALYNYQRKAKVCIKELD</sequence>
<evidence type="ECO:0000256" key="8">
    <source>
        <dbReference type="ARBA" id="ARBA00048372"/>
    </source>
</evidence>
<accession>A0A3B1C2P7</accession>
<dbReference type="PANTHER" id="PTHR30602:SF12">
    <property type="entry name" value="AMINO-ACID ACETYLTRANSFERASE NAGS1, CHLOROPLASTIC-RELATED"/>
    <property type="match status" value="1"/>
</dbReference>
<dbReference type="Gene3D" id="3.40.1160.10">
    <property type="entry name" value="Acetylglutamate kinase-like"/>
    <property type="match status" value="1"/>
</dbReference>
<keyword evidence="6 10" id="KW-0808">Transferase</keyword>
<comment type="catalytic activity">
    <reaction evidence="8">
        <text>L-glutamate + acetyl-CoA = N-acetyl-L-glutamate + CoA + H(+)</text>
        <dbReference type="Rhea" id="RHEA:24292"/>
        <dbReference type="ChEBI" id="CHEBI:15378"/>
        <dbReference type="ChEBI" id="CHEBI:29985"/>
        <dbReference type="ChEBI" id="CHEBI:44337"/>
        <dbReference type="ChEBI" id="CHEBI:57287"/>
        <dbReference type="ChEBI" id="CHEBI:57288"/>
        <dbReference type="EC" id="2.3.1.1"/>
    </reaction>
</comment>
<keyword evidence="7 10" id="KW-0012">Acyltransferase</keyword>
<keyword evidence="5" id="KW-0028">Amino-acid biosynthesis</keyword>
<proteinExistence type="inferred from homology"/>
<dbReference type="GO" id="GO:0004042">
    <property type="term" value="F:L-glutamate N-acetyltransferase activity"/>
    <property type="evidence" value="ECO:0007669"/>
    <property type="project" value="InterPro"/>
</dbReference>
<dbReference type="NCBIfam" id="TIGR01890">
    <property type="entry name" value="N-Ac-Glu-synth"/>
    <property type="match status" value="1"/>
</dbReference>
<evidence type="ECO:0000256" key="1">
    <source>
        <dbReference type="ARBA" id="ARBA00004925"/>
    </source>
</evidence>
<evidence type="ECO:0000313" key="10">
    <source>
        <dbReference type="EMBL" id="VAX11177.1"/>
    </source>
</evidence>
<dbReference type="InterPro" id="IPR016181">
    <property type="entry name" value="Acyl_CoA_acyltransferase"/>
</dbReference>
<evidence type="ECO:0000256" key="6">
    <source>
        <dbReference type="ARBA" id="ARBA00022679"/>
    </source>
</evidence>
<dbReference type="InterPro" id="IPR010167">
    <property type="entry name" value="NH2A_AcTrfase"/>
</dbReference>
<dbReference type="NCBIfam" id="NF003641">
    <property type="entry name" value="PRK05279.1"/>
    <property type="match status" value="1"/>
</dbReference>
<gene>
    <name evidence="10" type="ORF">MNBD_GAMMA25-1655</name>
</gene>
<evidence type="ECO:0000256" key="5">
    <source>
        <dbReference type="ARBA" id="ARBA00022605"/>
    </source>
</evidence>
<dbReference type="SUPFAM" id="SSF53633">
    <property type="entry name" value="Carbamate kinase-like"/>
    <property type="match status" value="1"/>
</dbReference>
<evidence type="ECO:0000259" key="9">
    <source>
        <dbReference type="PROSITE" id="PS51186"/>
    </source>
</evidence>
<dbReference type="SUPFAM" id="SSF55729">
    <property type="entry name" value="Acyl-CoA N-acyltransferases (Nat)"/>
    <property type="match status" value="1"/>
</dbReference>
<dbReference type="HAMAP" id="MF_01105">
    <property type="entry name" value="N_acetyl_glu_synth"/>
    <property type="match status" value="1"/>
</dbReference>
<dbReference type="GO" id="GO:0005737">
    <property type="term" value="C:cytoplasm"/>
    <property type="evidence" value="ECO:0007669"/>
    <property type="project" value="InterPro"/>
</dbReference>
<feature type="domain" description="N-acetyltransferase" evidence="9">
    <location>
        <begin position="296"/>
        <end position="435"/>
    </location>
</feature>
<dbReference type="GO" id="GO:0006526">
    <property type="term" value="P:L-arginine biosynthetic process"/>
    <property type="evidence" value="ECO:0007669"/>
    <property type="project" value="UniProtKB-UniPathway"/>
</dbReference>
<evidence type="ECO:0000256" key="3">
    <source>
        <dbReference type="ARBA" id="ARBA00012697"/>
    </source>
</evidence>
<dbReference type="CDD" id="cd04301">
    <property type="entry name" value="NAT_SF"/>
    <property type="match status" value="1"/>
</dbReference>
<dbReference type="PANTHER" id="PTHR30602">
    <property type="entry name" value="AMINO-ACID ACETYLTRANSFERASE"/>
    <property type="match status" value="1"/>
</dbReference>
<reference evidence="10" key="1">
    <citation type="submission" date="2018-06" db="EMBL/GenBank/DDBJ databases">
        <authorList>
            <person name="Zhirakovskaya E."/>
        </authorList>
    </citation>
    <scope>NUCLEOTIDE SEQUENCE</scope>
</reference>
<dbReference type="Pfam" id="PF13508">
    <property type="entry name" value="Acetyltransf_7"/>
    <property type="match status" value="1"/>
</dbReference>
<dbReference type="Pfam" id="PF00696">
    <property type="entry name" value="AA_kinase"/>
    <property type="match status" value="1"/>
</dbReference>
<dbReference type="EC" id="2.3.1.1" evidence="3"/>
<comment type="similarity">
    <text evidence="2">Belongs to the acetyltransferase family. ArgA subfamily.</text>
</comment>
<comment type="pathway">
    <text evidence="1">Amino-acid biosynthesis; L-arginine biosynthesis; N(2)-acetyl-L-ornithine from L-glutamate: step 1/4.</text>
</comment>
<organism evidence="10">
    <name type="scientific">hydrothermal vent metagenome</name>
    <dbReference type="NCBI Taxonomy" id="652676"/>
    <lineage>
        <taxon>unclassified sequences</taxon>
        <taxon>metagenomes</taxon>
        <taxon>ecological metagenomes</taxon>
    </lineage>
</organism>
<name>A0A3B1C2P7_9ZZZZ</name>
<evidence type="ECO:0000256" key="7">
    <source>
        <dbReference type="ARBA" id="ARBA00023315"/>
    </source>
</evidence>